<dbReference type="Proteomes" id="UP000649617">
    <property type="component" value="Unassembled WGS sequence"/>
</dbReference>
<dbReference type="PANTHER" id="PTHR35936">
    <property type="entry name" value="MEMBRANE-BOUND LYTIC MUREIN TRANSGLYCOSYLASE F"/>
    <property type="match status" value="1"/>
</dbReference>
<evidence type="ECO:0000256" key="1">
    <source>
        <dbReference type="ARBA" id="ARBA00022729"/>
    </source>
</evidence>
<dbReference type="OrthoDB" id="411584at2759"/>
<reference evidence="3" key="1">
    <citation type="submission" date="2021-02" db="EMBL/GenBank/DDBJ databases">
        <authorList>
            <person name="Dougan E. K."/>
            <person name="Rhodes N."/>
            <person name="Thang M."/>
            <person name="Chan C."/>
        </authorList>
    </citation>
    <scope>NUCLEOTIDE SEQUENCE</scope>
</reference>
<organism evidence="3 4">
    <name type="scientific">Symbiodinium pilosum</name>
    <name type="common">Dinoflagellate</name>
    <dbReference type="NCBI Taxonomy" id="2952"/>
    <lineage>
        <taxon>Eukaryota</taxon>
        <taxon>Sar</taxon>
        <taxon>Alveolata</taxon>
        <taxon>Dinophyceae</taxon>
        <taxon>Suessiales</taxon>
        <taxon>Symbiodiniaceae</taxon>
        <taxon>Symbiodinium</taxon>
    </lineage>
</organism>
<dbReference type="SMART" id="SM00062">
    <property type="entry name" value="PBPb"/>
    <property type="match status" value="1"/>
</dbReference>
<accession>A0A812MVU7</accession>
<protein>
    <recommendedName>
        <fullName evidence="2">Solute-binding protein family 3/N-terminal domain-containing protein</fullName>
    </recommendedName>
</protein>
<dbReference type="Gene3D" id="3.40.190.10">
    <property type="entry name" value="Periplasmic binding protein-like II"/>
    <property type="match status" value="2"/>
</dbReference>
<gene>
    <name evidence="3" type="ORF">SPIL2461_LOCUS6326</name>
</gene>
<evidence type="ECO:0000313" key="4">
    <source>
        <dbReference type="Proteomes" id="UP000649617"/>
    </source>
</evidence>
<keyword evidence="4" id="KW-1185">Reference proteome</keyword>
<dbReference type="EMBL" id="CAJNIZ010009458">
    <property type="protein sequence ID" value="CAE7282040.1"/>
    <property type="molecule type" value="Genomic_DNA"/>
</dbReference>
<keyword evidence="1" id="KW-0732">Signal</keyword>
<evidence type="ECO:0000259" key="2">
    <source>
        <dbReference type="SMART" id="SM00062"/>
    </source>
</evidence>
<comment type="caution">
    <text evidence="3">The sequence shown here is derived from an EMBL/GenBank/DDBJ whole genome shotgun (WGS) entry which is preliminary data.</text>
</comment>
<sequence>MVMVSDELRKELAPTGVLRAGINLANFLLVTGKSAAGEPEGISPDVAAEVAKRLGTGLRLVPFPNPKDVGDAVDEGCWDIALIGAEPQREEKIAFSKAYVEIPATYLVPKGSQLTRIDEVDSATVRIACMAGTAFGLWLDKNIKHASIMKADSMDAALRLLLDGKADVLANLRERLLSDVLQVPGAQLD</sequence>
<dbReference type="PANTHER" id="PTHR35936:SF17">
    <property type="entry name" value="ARGININE-BINDING EXTRACELLULAR PROTEIN ARTP"/>
    <property type="match status" value="1"/>
</dbReference>
<proteinExistence type="predicted"/>
<dbReference type="InterPro" id="IPR001638">
    <property type="entry name" value="Solute-binding_3/MltF_N"/>
</dbReference>
<feature type="domain" description="Solute-binding protein family 3/N-terminal" evidence="2">
    <location>
        <begin position="17"/>
        <end position="189"/>
    </location>
</feature>
<dbReference type="Pfam" id="PF00497">
    <property type="entry name" value="SBP_bac_3"/>
    <property type="match status" value="1"/>
</dbReference>
<name>A0A812MVU7_SYMPI</name>
<dbReference type="SUPFAM" id="SSF53850">
    <property type="entry name" value="Periplasmic binding protein-like II"/>
    <property type="match status" value="1"/>
</dbReference>
<dbReference type="AlphaFoldDB" id="A0A812MVU7"/>
<evidence type="ECO:0000313" key="3">
    <source>
        <dbReference type="EMBL" id="CAE7282040.1"/>
    </source>
</evidence>